<dbReference type="RefSeq" id="WP_307426858.1">
    <property type="nucleotide sequence ID" value="NZ_JAUSVK010000001.1"/>
</dbReference>
<dbReference type="EMBL" id="JAUSVK010000001">
    <property type="protein sequence ID" value="MDQ0392655.1"/>
    <property type="molecule type" value="Genomic_DNA"/>
</dbReference>
<gene>
    <name evidence="1" type="ORF">J3R73_002447</name>
</gene>
<dbReference type="Proteomes" id="UP001237448">
    <property type="component" value="Unassembled WGS sequence"/>
</dbReference>
<name>A0ABU0FF46_9HYPH</name>
<accession>A0ABU0FF46</accession>
<sequence>MVDKPLPEPGKVMPEADHVLRYIAPRHIQDGIVNGEGFLARPRDNNASSVNWMEWFDAPTENQVASIRAVARLTYAKTGKLVALNVGHTTRYINENAQRAVVLSLVHAPLDAEAPWPADPSHGLMQGVPAEDTPEAALVTDLIAECILPMIYDAAVAPEKV</sequence>
<comment type="caution">
    <text evidence="1">The sequence shown here is derived from an EMBL/GenBank/DDBJ whole genome shotgun (WGS) entry which is preliminary data.</text>
</comment>
<keyword evidence="2" id="KW-1185">Reference proteome</keyword>
<protein>
    <submittedName>
        <fullName evidence="1">Uncharacterized protein</fullName>
    </submittedName>
</protein>
<reference evidence="1 2" key="1">
    <citation type="submission" date="2023-07" db="EMBL/GenBank/DDBJ databases">
        <title>Genomic Encyclopedia of Type Strains, Phase IV (KMG-IV): sequencing the most valuable type-strain genomes for metagenomic binning, comparative biology and taxonomic classification.</title>
        <authorList>
            <person name="Goeker M."/>
        </authorList>
    </citation>
    <scope>NUCLEOTIDE SEQUENCE [LARGE SCALE GENOMIC DNA]</scope>
    <source>
        <strain evidence="1 2">DSM 5896</strain>
    </source>
</reference>
<organism evidence="1 2">
    <name type="scientific">Labrys monachus</name>
    <dbReference type="NCBI Taxonomy" id="217067"/>
    <lineage>
        <taxon>Bacteria</taxon>
        <taxon>Pseudomonadati</taxon>
        <taxon>Pseudomonadota</taxon>
        <taxon>Alphaproteobacteria</taxon>
        <taxon>Hyphomicrobiales</taxon>
        <taxon>Xanthobacteraceae</taxon>
        <taxon>Labrys</taxon>
    </lineage>
</organism>
<proteinExistence type="predicted"/>
<evidence type="ECO:0000313" key="2">
    <source>
        <dbReference type="Proteomes" id="UP001237448"/>
    </source>
</evidence>
<evidence type="ECO:0000313" key="1">
    <source>
        <dbReference type="EMBL" id="MDQ0392655.1"/>
    </source>
</evidence>